<evidence type="ECO:0000313" key="3">
    <source>
        <dbReference type="Proteomes" id="UP000823927"/>
    </source>
</evidence>
<protein>
    <submittedName>
        <fullName evidence="2">Nuclear transport factor 2 family protein</fullName>
    </submittedName>
</protein>
<feature type="domain" description="DUF4440" evidence="1">
    <location>
        <begin position="5"/>
        <end position="110"/>
    </location>
</feature>
<name>A0A9D1F4K2_9FIRM</name>
<dbReference type="Pfam" id="PF14534">
    <property type="entry name" value="DUF4440"/>
    <property type="match status" value="1"/>
</dbReference>
<sequence length="120" mass="13635">MNEKILETSKKFWDAMEHADEAGMRAVADPNCNFVHIGITCKLDQEIEFYTSKAFQPTELIFNSKNVDVYGDTAVVITDCNYGLLLDGKPTTHHFAVTEVYNKNADEWKLVTFSFTALVY</sequence>
<reference evidence="2" key="2">
    <citation type="journal article" date="2021" name="PeerJ">
        <title>Extensive microbial diversity within the chicken gut microbiome revealed by metagenomics and culture.</title>
        <authorList>
            <person name="Gilroy R."/>
            <person name="Ravi A."/>
            <person name="Getino M."/>
            <person name="Pursley I."/>
            <person name="Horton D.L."/>
            <person name="Alikhan N.F."/>
            <person name="Baker D."/>
            <person name="Gharbi K."/>
            <person name="Hall N."/>
            <person name="Watson M."/>
            <person name="Adriaenssens E.M."/>
            <person name="Foster-Nyarko E."/>
            <person name="Jarju S."/>
            <person name="Secka A."/>
            <person name="Antonio M."/>
            <person name="Oren A."/>
            <person name="Chaudhuri R.R."/>
            <person name="La Ragione R."/>
            <person name="Hildebrand F."/>
            <person name="Pallen M.J."/>
        </authorList>
    </citation>
    <scope>NUCLEOTIDE SEQUENCE</scope>
    <source>
        <strain evidence="2">CHK178-757</strain>
    </source>
</reference>
<proteinExistence type="predicted"/>
<accession>A0A9D1F4K2</accession>
<dbReference type="InterPro" id="IPR027843">
    <property type="entry name" value="DUF4440"/>
</dbReference>
<reference evidence="2" key="1">
    <citation type="submission" date="2020-10" db="EMBL/GenBank/DDBJ databases">
        <authorList>
            <person name="Gilroy R."/>
        </authorList>
    </citation>
    <scope>NUCLEOTIDE SEQUENCE</scope>
    <source>
        <strain evidence="2">CHK178-757</strain>
    </source>
</reference>
<gene>
    <name evidence="2" type="ORF">IAB46_06665</name>
</gene>
<dbReference type="InterPro" id="IPR032710">
    <property type="entry name" value="NTF2-like_dom_sf"/>
</dbReference>
<evidence type="ECO:0000313" key="2">
    <source>
        <dbReference type="EMBL" id="HIS47229.1"/>
    </source>
</evidence>
<dbReference type="SUPFAM" id="SSF54427">
    <property type="entry name" value="NTF2-like"/>
    <property type="match status" value="1"/>
</dbReference>
<dbReference type="Proteomes" id="UP000823927">
    <property type="component" value="Unassembled WGS sequence"/>
</dbReference>
<dbReference type="Gene3D" id="3.10.450.50">
    <property type="match status" value="1"/>
</dbReference>
<dbReference type="EMBL" id="DVIT01000025">
    <property type="protein sequence ID" value="HIS47229.1"/>
    <property type="molecule type" value="Genomic_DNA"/>
</dbReference>
<comment type="caution">
    <text evidence="2">The sequence shown here is derived from an EMBL/GenBank/DDBJ whole genome shotgun (WGS) entry which is preliminary data.</text>
</comment>
<dbReference type="AlphaFoldDB" id="A0A9D1F4K2"/>
<organism evidence="2 3">
    <name type="scientific">Candidatus Scybalocola faecigallinarum</name>
    <dbReference type="NCBI Taxonomy" id="2840941"/>
    <lineage>
        <taxon>Bacteria</taxon>
        <taxon>Bacillati</taxon>
        <taxon>Bacillota</taxon>
        <taxon>Clostridia</taxon>
        <taxon>Lachnospirales</taxon>
        <taxon>Lachnospiraceae</taxon>
        <taxon>Lachnospiraceae incertae sedis</taxon>
        <taxon>Candidatus Scybalocola (ex Gilroy et al. 2021)</taxon>
    </lineage>
</organism>
<evidence type="ECO:0000259" key="1">
    <source>
        <dbReference type="Pfam" id="PF14534"/>
    </source>
</evidence>